<organism evidence="2 3">
    <name type="scientific">Penicillium salamii</name>
    <dbReference type="NCBI Taxonomy" id="1612424"/>
    <lineage>
        <taxon>Eukaryota</taxon>
        <taxon>Fungi</taxon>
        <taxon>Dikarya</taxon>
        <taxon>Ascomycota</taxon>
        <taxon>Pezizomycotina</taxon>
        <taxon>Eurotiomycetes</taxon>
        <taxon>Eurotiomycetidae</taxon>
        <taxon>Eurotiales</taxon>
        <taxon>Aspergillaceae</taxon>
        <taxon>Penicillium</taxon>
    </lineage>
</organism>
<name>A0A9W4NFC5_9EURO</name>
<dbReference type="EMBL" id="CAJVPD010000177">
    <property type="protein sequence ID" value="CAG8362689.1"/>
    <property type="molecule type" value="Genomic_DNA"/>
</dbReference>
<comment type="caution">
    <text evidence="2">The sequence shown here is derived from an EMBL/GenBank/DDBJ whole genome shotgun (WGS) entry which is preliminary data.</text>
</comment>
<dbReference type="AlphaFoldDB" id="A0A9W4NFC5"/>
<evidence type="ECO:0000313" key="2">
    <source>
        <dbReference type="EMBL" id="CAG8362689.1"/>
    </source>
</evidence>
<evidence type="ECO:0000313" key="3">
    <source>
        <dbReference type="Proteomes" id="UP001152592"/>
    </source>
</evidence>
<protein>
    <submittedName>
        <fullName evidence="2">Uncharacterized protein</fullName>
    </submittedName>
</protein>
<feature type="region of interest" description="Disordered" evidence="1">
    <location>
        <begin position="1"/>
        <end position="25"/>
    </location>
</feature>
<evidence type="ECO:0000256" key="1">
    <source>
        <dbReference type="SAM" id="MobiDB-lite"/>
    </source>
</evidence>
<gene>
    <name evidence="2" type="ORF">PSALAMII_LOCUS3804</name>
</gene>
<sequence length="73" mass="7496">MSVASDKIAAGPFKGSGKSGKTELGSPHGLAALKSQIFAESWSSKRILSIRTSACTILRLCSEVAQSVGDTAV</sequence>
<accession>A0A9W4NFC5</accession>
<proteinExistence type="predicted"/>
<dbReference type="Proteomes" id="UP001152592">
    <property type="component" value="Unassembled WGS sequence"/>
</dbReference>
<dbReference type="OrthoDB" id="5979581at2759"/>
<reference evidence="2" key="1">
    <citation type="submission" date="2021-07" db="EMBL/GenBank/DDBJ databases">
        <authorList>
            <person name="Branca A.L. A."/>
        </authorList>
    </citation>
    <scope>NUCLEOTIDE SEQUENCE</scope>
</reference>